<name>G6YE54_9HYPH</name>
<keyword evidence="3" id="KW-1185">Reference proteome</keyword>
<reference evidence="2 3" key="1">
    <citation type="journal article" date="2012" name="J. Bacteriol.">
        <title>Draft Genome Sequence of Plant Growth-Promoting Rhizobium Mesorhizobium amorphae, Isolated from Zinc-Lead Mine Tailings.</title>
        <authorList>
            <person name="Hao X."/>
            <person name="Lin Y."/>
            <person name="Johnstone L."/>
            <person name="Baltrus D.A."/>
            <person name="Miller S.J."/>
            <person name="Wei G."/>
            <person name="Rensing C."/>
        </authorList>
    </citation>
    <scope>NUCLEOTIDE SEQUENCE [LARGE SCALE GENOMIC DNA]</scope>
    <source>
        <strain evidence="2 3">CCNWGS0123</strain>
    </source>
</reference>
<dbReference type="eggNOG" id="COG0463">
    <property type="taxonomic scope" value="Bacteria"/>
</dbReference>
<proteinExistence type="predicted"/>
<gene>
    <name evidence="2" type="ORF">MEA186_21234</name>
</gene>
<dbReference type="EMBL" id="AGSN01000140">
    <property type="protein sequence ID" value="EHH09995.1"/>
    <property type="molecule type" value="Genomic_DNA"/>
</dbReference>
<dbReference type="AlphaFoldDB" id="G6YE54"/>
<evidence type="ECO:0000259" key="1">
    <source>
        <dbReference type="Pfam" id="PF00535"/>
    </source>
</evidence>
<sequence>MRDLVDLNTHIANAARDRNSPRVVAVLTTRNEERFIAGCLENLFRQGVQVYVCDNQSTDRTLEIAQRYSGAGLIGFESIPHSGWYRWEHLLRRKEELFQSLEADWFMHVDADEIHLPPTSYASLVSAIAAADALGSNAIEFSEFTFIPTREAPNHDNPDYQHTLRTYYPFRPTSPHCVRAYKKQDGPMEIAWSGGHLVRFGGPVRLYPERFRMKHYLFLSAEHAARKYVGRRYLSEEVIGRGWHGWRPRLRSEDIRLPDATKVRATATDDDLDEANPWSAHWLERYAS</sequence>
<evidence type="ECO:0000313" key="3">
    <source>
        <dbReference type="Proteomes" id="UP000002949"/>
    </source>
</evidence>
<accession>G6YE54</accession>
<dbReference type="Proteomes" id="UP000002949">
    <property type="component" value="Unassembled WGS sequence"/>
</dbReference>
<dbReference type="SUPFAM" id="SSF53448">
    <property type="entry name" value="Nucleotide-diphospho-sugar transferases"/>
    <property type="match status" value="1"/>
</dbReference>
<feature type="domain" description="Glycosyltransferase 2-like" evidence="1">
    <location>
        <begin position="26"/>
        <end position="162"/>
    </location>
</feature>
<keyword evidence="2" id="KW-0808">Transferase</keyword>
<dbReference type="KEGG" id="mamo:A6B35_09970"/>
<dbReference type="STRING" id="1082933.A6B35_09970"/>
<protein>
    <submittedName>
        <fullName evidence="2">Lipopolysaccharide core biosynthesis glycosyl transferase LPSC</fullName>
    </submittedName>
</protein>
<organism evidence="2 3">
    <name type="scientific">Mesorhizobium amorphae CCNWGS0123</name>
    <dbReference type="NCBI Taxonomy" id="1082933"/>
    <lineage>
        <taxon>Bacteria</taxon>
        <taxon>Pseudomonadati</taxon>
        <taxon>Pseudomonadota</taxon>
        <taxon>Alphaproteobacteria</taxon>
        <taxon>Hyphomicrobiales</taxon>
        <taxon>Phyllobacteriaceae</taxon>
        <taxon>Mesorhizobium</taxon>
    </lineage>
</organism>
<dbReference type="Gene3D" id="3.90.550.10">
    <property type="entry name" value="Spore Coat Polysaccharide Biosynthesis Protein SpsA, Chain A"/>
    <property type="match status" value="1"/>
</dbReference>
<dbReference type="OrthoDB" id="9815923at2"/>
<dbReference type="Pfam" id="PF00535">
    <property type="entry name" value="Glycos_transf_2"/>
    <property type="match status" value="1"/>
</dbReference>
<evidence type="ECO:0000313" key="2">
    <source>
        <dbReference type="EMBL" id="EHH09995.1"/>
    </source>
</evidence>
<dbReference type="GO" id="GO:0016740">
    <property type="term" value="F:transferase activity"/>
    <property type="evidence" value="ECO:0007669"/>
    <property type="project" value="UniProtKB-KW"/>
</dbReference>
<dbReference type="InterPro" id="IPR029044">
    <property type="entry name" value="Nucleotide-diphossugar_trans"/>
</dbReference>
<dbReference type="InterPro" id="IPR001173">
    <property type="entry name" value="Glyco_trans_2-like"/>
</dbReference>